<sequence>MDGTYVVEIEVGQAIDLNSGRIRPTICAVVKFDADGEIAWRGNRYWQGHEPRNLKAHAGKMRKRWQLHLERTGERFELAQKLKREAKRAADKAQAQTRKRIRDAAPELLDLLKRLVDDPRTAEEARALIARLEAENH</sequence>
<dbReference type="RefSeq" id="WP_119034437.1">
    <property type="nucleotide sequence ID" value="NZ_QXDC01000002.1"/>
</dbReference>
<dbReference type="AlphaFoldDB" id="A0A397P9F8"/>
<name>A0A397P9F8_9SPHN</name>
<proteinExistence type="predicted"/>
<evidence type="ECO:0000313" key="2">
    <source>
        <dbReference type="Proteomes" id="UP000266568"/>
    </source>
</evidence>
<dbReference type="Proteomes" id="UP000266568">
    <property type="component" value="Unassembled WGS sequence"/>
</dbReference>
<accession>A0A397P9F8</accession>
<evidence type="ECO:0000313" key="1">
    <source>
        <dbReference type="EMBL" id="RIA46190.1"/>
    </source>
</evidence>
<gene>
    <name evidence="1" type="ORF">DFR49_0723</name>
</gene>
<comment type="caution">
    <text evidence="1">The sequence shown here is derived from an EMBL/GenBank/DDBJ whole genome shotgun (WGS) entry which is preliminary data.</text>
</comment>
<protein>
    <submittedName>
        <fullName evidence="1">Uncharacterized protein</fullName>
    </submittedName>
</protein>
<organism evidence="1 2">
    <name type="scientific">Hephaestia caeni</name>
    <dbReference type="NCBI Taxonomy" id="645617"/>
    <lineage>
        <taxon>Bacteria</taxon>
        <taxon>Pseudomonadati</taxon>
        <taxon>Pseudomonadota</taxon>
        <taxon>Alphaproteobacteria</taxon>
        <taxon>Sphingomonadales</taxon>
        <taxon>Sphingomonadaceae</taxon>
        <taxon>Hephaestia</taxon>
    </lineage>
</organism>
<keyword evidence="2" id="KW-1185">Reference proteome</keyword>
<reference evidence="1 2" key="1">
    <citation type="submission" date="2018-08" db="EMBL/GenBank/DDBJ databases">
        <title>Genomic Encyclopedia of Type Strains, Phase IV (KMG-IV): sequencing the most valuable type-strain genomes for metagenomic binning, comparative biology and taxonomic classification.</title>
        <authorList>
            <person name="Goeker M."/>
        </authorList>
    </citation>
    <scope>NUCLEOTIDE SEQUENCE [LARGE SCALE GENOMIC DNA]</scope>
    <source>
        <strain evidence="1 2">DSM 25527</strain>
    </source>
</reference>
<dbReference type="EMBL" id="QXDC01000002">
    <property type="protein sequence ID" value="RIA46190.1"/>
    <property type="molecule type" value="Genomic_DNA"/>
</dbReference>